<dbReference type="EMBL" id="JBBPBM010000005">
    <property type="protein sequence ID" value="KAK8584207.1"/>
    <property type="molecule type" value="Genomic_DNA"/>
</dbReference>
<dbReference type="Proteomes" id="UP001472677">
    <property type="component" value="Unassembled WGS sequence"/>
</dbReference>
<gene>
    <name evidence="1" type="ORF">V6N12_068454</name>
</gene>
<protein>
    <submittedName>
        <fullName evidence="1">Uncharacterized protein</fullName>
    </submittedName>
</protein>
<accession>A0ABR2FQ68</accession>
<evidence type="ECO:0000313" key="1">
    <source>
        <dbReference type="EMBL" id="KAK8584207.1"/>
    </source>
</evidence>
<organism evidence="1 2">
    <name type="scientific">Hibiscus sabdariffa</name>
    <name type="common">roselle</name>
    <dbReference type="NCBI Taxonomy" id="183260"/>
    <lineage>
        <taxon>Eukaryota</taxon>
        <taxon>Viridiplantae</taxon>
        <taxon>Streptophyta</taxon>
        <taxon>Embryophyta</taxon>
        <taxon>Tracheophyta</taxon>
        <taxon>Spermatophyta</taxon>
        <taxon>Magnoliopsida</taxon>
        <taxon>eudicotyledons</taxon>
        <taxon>Gunneridae</taxon>
        <taxon>Pentapetalae</taxon>
        <taxon>rosids</taxon>
        <taxon>malvids</taxon>
        <taxon>Malvales</taxon>
        <taxon>Malvaceae</taxon>
        <taxon>Malvoideae</taxon>
        <taxon>Hibiscus</taxon>
    </lineage>
</organism>
<sequence>MRRPVFLTRLNGHWNGIGTTTVGALMNGVSDLQEGRNLFFVCREEEKNERTEAFPLVGIDPDPNQLQSGGLNLTQARPRSQDRALDLAGDQTQRGVGPQALHHLNPIYLYILLDDI</sequence>
<proteinExistence type="predicted"/>
<name>A0ABR2FQ68_9ROSI</name>
<keyword evidence="2" id="KW-1185">Reference proteome</keyword>
<reference evidence="1 2" key="1">
    <citation type="journal article" date="2024" name="G3 (Bethesda)">
        <title>Genome assembly of Hibiscus sabdariffa L. provides insights into metabolisms of medicinal natural products.</title>
        <authorList>
            <person name="Kim T."/>
        </authorList>
    </citation>
    <scope>NUCLEOTIDE SEQUENCE [LARGE SCALE GENOMIC DNA]</scope>
    <source>
        <strain evidence="1">TK-2024</strain>
        <tissue evidence="1">Old leaves</tissue>
    </source>
</reference>
<evidence type="ECO:0000313" key="2">
    <source>
        <dbReference type="Proteomes" id="UP001472677"/>
    </source>
</evidence>
<comment type="caution">
    <text evidence="1">The sequence shown here is derived from an EMBL/GenBank/DDBJ whole genome shotgun (WGS) entry which is preliminary data.</text>
</comment>